<name>A0ABY5LTC8_9CYAN</name>
<dbReference type="RefSeq" id="WP_257120568.1">
    <property type="nucleotide sequence ID" value="NZ_CP099464.1"/>
</dbReference>
<dbReference type="EMBL" id="CP099464">
    <property type="protein sequence ID" value="UUO13846.1"/>
    <property type="molecule type" value="Genomic_DNA"/>
</dbReference>
<keyword evidence="3" id="KW-1185">Reference proteome</keyword>
<dbReference type="Proteomes" id="UP001057561">
    <property type="component" value="Chromosome"/>
</dbReference>
<protein>
    <submittedName>
        <fullName evidence="2">Uncharacterized protein</fullName>
    </submittedName>
</protein>
<evidence type="ECO:0000256" key="1">
    <source>
        <dbReference type="SAM" id="MobiDB-lite"/>
    </source>
</evidence>
<accession>A0ABY5LTC8</accession>
<gene>
    <name evidence="2" type="ORF">NG743_17510</name>
</gene>
<reference evidence="2" key="1">
    <citation type="submission" date="2022-06" db="EMBL/GenBank/DDBJ databases">
        <title>Nostosin G and Spiroidesin B from the Cyanobacterium Dolichospermum sp. NIES-1697.</title>
        <authorList>
            <person name="Phan C.-S."/>
            <person name="Mehjabin J.J."/>
            <person name="Anas A.R.J."/>
            <person name="Hayasaka M."/>
            <person name="Onoki R."/>
            <person name="Wang J."/>
            <person name="Umezawa T."/>
            <person name="Washio K."/>
            <person name="Morikawa M."/>
            <person name="Okino T."/>
        </authorList>
    </citation>
    <scope>NUCLEOTIDE SEQUENCE</scope>
    <source>
        <strain evidence="2">NIES-1697</strain>
    </source>
</reference>
<proteinExistence type="predicted"/>
<feature type="region of interest" description="Disordered" evidence="1">
    <location>
        <begin position="1"/>
        <end position="24"/>
    </location>
</feature>
<evidence type="ECO:0000313" key="3">
    <source>
        <dbReference type="Proteomes" id="UP001057561"/>
    </source>
</evidence>
<sequence length="131" mass="15137">MIKKPIKPSCTSFNHGHPDSDNDISREYLNKTINKNHDQKNPSNHPVHPSILDILIQTMTFPENTLIKQSIKIMIKKPIKPSCTSFNPGHPDSDNDISREYLNKTTNKNHDQKTHQQNHQTILYILQSWTS</sequence>
<organism evidence="2 3">
    <name type="scientific">Dolichospermum heterosporum TAC447</name>
    <dbReference type="NCBI Taxonomy" id="747523"/>
    <lineage>
        <taxon>Bacteria</taxon>
        <taxon>Bacillati</taxon>
        <taxon>Cyanobacteriota</taxon>
        <taxon>Cyanophyceae</taxon>
        <taxon>Nostocales</taxon>
        <taxon>Aphanizomenonaceae</taxon>
        <taxon>Dolichospermum</taxon>
        <taxon>Dolichospermum heterosporum</taxon>
    </lineage>
</organism>
<evidence type="ECO:0000313" key="2">
    <source>
        <dbReference type="EMBL" id="UUO13846.1"/>
    </source>
</evidence>